<keyword evidence="9" id="KW-1185">Reference proteome</keyword>
<evidence type="ECO:0000256" key="4">
    <source>
        <dbReference type="ARBA" id="ARBA00022989"/>
    </source>
</evidence>
<protein>
    <submittedName>
        <fullName evidence="8">Prepilin-type N-terminal cleavage/methylation domain-containing protein</fullName>
    </submittedName>
</protein>
<dbReference type="Pfam" id="PF07963">
    <property type="entry name" value="N_methyl"/>
    <property type="match status" value="1"/>
</dbReference>
<dbReference type="Proteomes" id="UP000291469">
    <property type="component" value="Chromosome"/>
</dbReference>
<feature type="transmembrane region" description="Helical" evidence="7">
    <location>
        <begin position="20"/>
        <end position="39"/>
    </location>
</feature>
<proteinExistence type="predicted"/>
<dbReference type="KEGG" id="erz:ER308_19390"/>
<evidence type="ECO:0000256" key="7">
    <source>
        <dbReference type="SAM" id="Phobius"/>
    </source>
</evidence>
<keyword evidence="3 7" id="KW-0812">Transmembrane</keyword>
<dbReference type="AlphaFoldDB" id="A0A411YJY6"/>
<dbReference type="InterPro" id="IPR012902">
    <property type="entry name" value="N_methyl_site"/>
</dbReference>
<dbReference type="InterPro" id="IPR045584">
    <property type="entry name" value="Pilin-like"/>
</dbReference>
<evidence type="ECO:0000313" key="8">
    <source>
        <dbReference type="EMBL" id="QBI21519.1"/>
    </source>
</evidence>
<dbReference type="OrthoDB" id="5123098at2"/>
<dbReference type="PANTHER" id="PTHR30093">
    <property type="entry name" value="GENERAL SECRETION PATHWAY PROTEIN G"/>
    <property type="match status" value="1"/>
</dbReference>
<sequence length="151" mass="16400">MSAIWKRLEEKEEGFTLIELLVVVIIIGILAAIAIPVFLNQRESAWRSSAESDARNAAVALETFYTSEGSYPDWETGQDLSEGVHHIDDDGDAEADEDEGVASITVSTDVSLTITVDGNTFEIEAYHEQIGEDDDVVVTYDSATGGLLDTD</sequence>
<dbReference type="PANTHER" id="PTHR30093:SF44">
    <property type="entry name" value="TYPE II SECRETION SYSTEM CORE PROTEIN G"/>
    <property type="match status" value="1"/>
</dbReference>
<dbReference type="RefSeq" id="WP_131156511.1">
    <property type="nucleotide sequence ID" value="NZ_CP036402.1"/>
</dbReference>
<name>A0A411YJY6_9ACTN</name>
<evidence type="ECO:0000256" key="5">
    <source>
        <dbReference type="ARBA" id="ARBA00023136"/>
    </source>
</evidence>
<dbReference type="EMBL" id="CP036402">
    <property type="protein sequence ID" value="QBI21519.1"/>
    <property type="molecule type" value="Genomic_DNA"/>
</dbReference>
<dbReference type="GO" id="GO:0016020">
    <property type="term" value="C:membrane"/>
    <property type="evidence" value="ECO:0007669"/>
    <property type="project" value="UniProtKB-SubCell"/>
</dbReference>
<keyword evidence="2" id="KW-0488">Methylation</keyword>
<dbReference type="Gene3D" id="3.30.700.10">
    <property type="entry name" value="Glycoprotein, Type 4 Pilin"/>
    <property type="match status" value="1"/>
</dbReference>
<evidence type="ECO:0000256" key="6">
    <source>
        <dbReference type="SAM" id="MobiDB-lite"/>
    </source>
</evidence>
<feature type="compositionally biased region" description="Acidic residues" evidence="6">
    <location>
        <begin position="89"/>
        <end position="100"/>
    </location>
</feature>
<evidence type="ECO:0000256" key="2">
    <source>
        <dbReference type="ARBA" id="ARBA00022481"/>
    </source>
</evidence>
<keyword evidence="5 7" id="KW-0472">Membrane</keyword>
<evidence type="ECO:0000256" key="3">
    <source>
        <dbReference type="ARBA" id="ARBA00022692"/>
    </source>
</evidence>
<dbReference type="PROSITE" id="PS00409">
    <property type="entry name" value="PROKAR_NTER_METHYL"/>
    <property type="match status" value="1"/>
</dbReference>
<comment type="subcellular location">
    <subcellularLocation>
        <location evidence="1">Membrane</location>
        <topology evidence="1">Single-pass membrane protein</topology>
    </subcellularLocation>
</comment>
<gene>
    <name evidence="8" type="ORF">ER308_19390</name>
</gene>
<accession>A0A411YJY6</accession>
<evidence type="ECO:0000256" key="1">
    <source>
        <dbReference type="ARBA" id="ARBA00004167"/>
    </source>
</evidence>
<dbReference type="SUPFAM" id="SSF54523">
    <property type="entry name" value="Pili subunits"/>
    <property type="match status" value="1"/>
</dbReference>
<keyword evidence="4 7" id="KW-1133">Transmembrane helix</keyword>
<reference evidence="8 9" key="1">
    <citation type="submission" date="2019-01" db="EMBL/GenBank/DDBJ databases">
        <title>Egibacter rhizosphaerae EGI 80759T.</title>
        <authorList>
            <person name="Chen D.-D."/>
            <person name="Tian Y."/>
            <person name="Jiao J.-Y."/>
            <person name="Zhang X.-T."/>
            <person name="Zhang Y.-G."/>
            <person name="Zhang Y."/>
            <person name="Xiao M."/>
            <person name="Shu W.-S."/>
            <person name="Li W.-J."/>
        </authorList>
    </citation>
    <scope>NUCLEOTIDE SEQUENCE [LARGE SCALE GENOMIC DNA]</scope>
    <source>
        <strain evidence="8 9">EGI 80759</strain>
    </source>
</reference>
<evidence type="ECO:0000313" key="9">
    <source>
        <dbReference type="Proteomes" id="UP000291469"/>
    </source>
</evidence>
<organism evidence="8 9">
    <name type="scientific">Egibacter rhizosphaerae</name>
    <dbReference type="NCBI Taxonomy" id="1670831"/>
    <lineage>
        <taxon>Bacteria</taxon>
        <taxon>Bacillati</taxon>
        <taxon>Actinomycetota</taxon>
        <taxon>Nitriliruptoria</taxon>
        <taxon>Egibacterales</taxon>
        <taxon>Egibacteraceae</taxon>
        <taxon>Egibacter</taxon>
    </lineage>
</organism>
<dbReference type="NCBIfam" id="TIGR02532">
    <property type="entry name" value="IV_pilin_GFxxxE"/>
    <property type="match status" value="1"/>
</dbReference>
<feature type="region of interest" description="Disordered" evidence="6">
    <location>
        <begin position="70"/>
        <end position="100"/>
    </location>
</feature>